<name>A0AAV5GGG3_9BASI</name>
<keyword evidence="3" id="KW-1185">Reference proteome</keyword>
<evidence type="ECO:0000313" key="2">
    <source>
        <dbReference type="EMBL" id="GJN89664.1"/>
    </source>
</evidence>
<protein>
    <submittedName>
        <fullName evidence="2">Uncharacterized protein</fullName>
    </submittedName>
</protein>
<feature type="transmembrane region" description="Helical" evidence="1">
    <location>
        <begin position="20"/>
        <end position="44"/>
    </location>
</feature>
<keyword evidence="1" id="KW-1133">Transmembrane helix</keyword>
<proteinExistence type="predicted"/>
<organism evidence="2 3">
    <name type="scientific">Rhodotorula paludigena</name>
    <dbReference type="NCBI Taxonomy" id="86838"/>
    <lineage>
        <taxon>Eukaryota</taxon>
        <taxon>Fungi</taxon>
        <taxon>Dikarya</taxon>
        <taxon>Basidiomycota</taxon>
        <taxon>Pucciniomycotina</taxon>
        <taxon>Microbotryomycetes</taxon>
        <taxon>Sporidiobolales</taxon>
        <taxon>Sporidiobolaceae</taxon>
        <taxon>Rhodotorula</taxon>
    </lineage>
</organism>
<feature type="transmembrane region" description="Helical" evidence="1">
    <location>
        <begin position="128"/>
        <end position="151"/>
    </location>
</feature>
<keyword evidence="1" id="KW-0812">Transmembrane</keyword>
<sequence length="175" mass="19496">MPPAEPPSHASRLLVFPLRAGTMALAALIAAYSIAGGIVLFMYGDFLWFLYPEVPIYGGISMAIGACSILLLLAFANRSRHEAKVIWECQNGGQLYNETLINDPTYNAASYDGDKIPSQFCSSGWNSLYLAFTFGLAIDCVLQLYQCFLVWRFRAFLRQYMSYKASATTPGYYYA</sequence>
<feature type="transmembrane region" description="Helical" evidence="1">
    <location>
        <begin position="56"/>
        <end position="76"/>
    </location>
</feature>
<reference evidence="2 3" key="1">
    <citation type="submission" date="2021-12" db="EMBL/GenBank/DDBJ databases">
        <title>High titer production of polyol ester of fatty acids by Rhodotorula paludigena BS15 towards product separation-free biomass refinery.</title>
        <authorList>
            <person name="Mano J."/>
            <person name="Ono H."/>
            <person name="Tanaka T."/>
            <person name="Naito K."/>
            <person name="Sushida H."/>
            <person name="Ike M."/>
            <person name="Tokuyasu K."/>
            <person name="Kitaoka M."/>
        </authorList>
    </citation>
    <scope>NUCLEOTIDE SEQUENCE [LARGE SCALE GENOMIC DNA]</scope>
    <source>
        <strain evidence="2 3">BS15</strain>
    </source>
</reference>
<comment type="caution">
    <text evidence="2">The sequence shown here is derived from an EMBL/GenBank/DDBJ whole genome shotgun (WGS) entry which is preliminary data.</text>
</comment>
<evidence type="ECO:0000256" key="1">
    <source>
        <dbReference type="SAM" id="Phobius"/>
    </source>
</evidence>
<dbReference type="AlphaFoldDB" id="A0AAV5GGG3"/>
<accession>A0AAV5GGG3</accession>
<gene>
    <name evidence="2" type="ORF">Rhopal_002651-T1</name>
</gene>
<dbReference type="EMBL" id="BQKY01000005">
    <property type="protein sequence ID" value="GJN89664.1"/>
    <property type="molecule type" value="Genomic_DNA"/>
</dbReference>
<evidence type="ECO:0000313" key="3">
    <source>
        <dbReference type="Proteomes" id="UP001342314"/>
    </source>
</evidence>
<keyword evidence="1" id="KW-0472">Membrane</keyword>
<dbReference type="Proteomes" id="UP001342314">
    <property type="component" value="Unassembled WGS sequence"/>
</dbReference>